<evidence type="ECO:0000313" key="2">
    <source>
        <dbReference type="Proteomes" id="UP000034753"/>
    </source>
</evidence>
<gene>
    <name evidence="1" type="ORF">UU67_C0087G0005</name>
</gene>
<organism evidence="1 2">
    <name type="scientific">Candidatus Daviesbacteria bacterium GW2011_GWB1_41_5</name>
    <dbReference type="NCBI Taxonomy" id="1618429"/>
    <lineage>
        <taxon>Bacteria</taxon>
        <taxon>Candidatus Daviesiibacteriota</taxon>
    </lineage>
</organism>
<dbReference type="Proteomes" id="UP000034753">
    <property type="component" value="Unassembled WGS sequence"/>
</dbReference>
<comment type="caution">
    <text evidence="1">The sequence shown here is derived from an EMBL/GenBank/DDBJ whole genome shotgun (WGS) entry which is preliminary data.</text>
</comment>
<dbReference type="EMBL" id="LCBN01000087">
    <property type="protein sequence ID" value="KKS11027.1"/>
    <property type="molecule type" value="Genomic_DNA"/>
</dbReference>
<proteinExistence type="predicted"/>
<name>A0A0G0WG70_9BACT</name>
<protein>
    <submittedName>
        <fullName evidence="1">Uncharacterized protein</fullName>
    </submittedName>
</protein>
<dbReference type="AlphaFoldDB" id="A0A0G0WG70"/>
<evidence type="ECO:0000313" key="1">
    <source>
        <dbReference type="EMBL" id="KKS11027.1"/>
    </source>
</evidence>
<reference evidence="1 2" key="1">
    <citation type="journal article" date="2015" name="Nature">
        <title>rRNA introns, odd ribosomes, and small enigmatic genomes across a large radiation of phyla.</title>
        <authorList>
            <person name="Brown C.T."/>
            <person name="Hug L.A."/>
            <person name="Thomas B.C."/>
            <person name="Sharon I."/>
            <person name="Castelle C.J."/>
            <person name="Singh A."/>
            <person name="Wilkins M.J."/>
            <person name="Williams K.H."/>
            <person name="Banfield J.F."/>
        </authorList>
    </citation>
    <scope>NUCLEOTIDE SEQUENCE [LARGE SCALE GENOMIC DNA]</scope>
</reference>
<accession>A0A0G0WG70</accession>
<sequence>MWFDIEKVYIVETFAGNLSRGKIVLYTSAFGILDFECRMLHSLSRTSHYFATSVNQFLDFGCIVVSKVFDFDRFSPPF</sequence>